<dbReference type="Pfam" id="PF13304">
    <property type="entry name" value="AAA_21"/>
    <property type="match status" value="1"/>
</dbReference>
<dbReference type="SUPFAM" id="SSF52540">
    <property type="entry name" value="P-loop containing nucleoside triphosphate hydrolases"/>
    <property type="match status" value="1"/>
</dbReference>
<evidence type="ECO:0000259" key="1">
    <source>
        <dbReference type="Pfam" id="PF13304"/>
    </source>
</evidence>
<feature type="domain" description="ATPase AAA-type core" evidence="1">
    <location>
        <begin position="271"/>
        <end position="377"/>
    </location>
</feature>
<dbReference type="GO" id="GO:0016887">
    <property type="term" value="F:ATP hydrolysis activity"/>
    <property type="evidence" value="ECO:0007669"/>
    <property type="project" value="InterPro"/>
</dbReference>
<reference evidence="2" key="2">
    <citation type="submission" date="2020-01" db="EMBL/GenBank/DDBJ databases">
        <authorList>
            <consortium name="NCBI Pathogen Detection Project"/>
        </authorList>
    </citation>
    <scope>NUCLEOTIDE SEQUENCE</scope>
    <source>
        <strain evidence="2">OLC2673_Aeromonas</strain>
    </source>
</reference>
<dbReference type="InterPro" id="IPR003959">
    <property type="entry name" value="ATPase_AAA_core"/>
</dbReference>
<dbReference type="Proteomes" id="UP000859505">
    <property type="component" value="Unassembled WGS sequence"/>
</dbReference>
<proteinExistence type="predicted"/>
<organism evidence="2 3">
    <name type="scientific">Aeromonas hydrophila</name>
    <dbReference type="NCBI Taxonomy" id="644"/>
    <lineage>
        <taxon>Bacteria</taxon>
        <taxon>Pseudomonadati</taxon>
        <taxon>Pseudomonadota</taxon>
        <taxon>Gammaproteobacteria</taxon>
        <taxon>Aeromonadales</taxon>
        <taxon>Aeromonadaceae</taxon>
        <taxon>Aeromonas</taxon>
    </lineage>
</organism>
<name>A0AAD3UA58_AERHY</name>
<gene>
    <name evidence="2" type="ORF">JAJ28_001589</name>
</gene>
<protein>
    <submittedName>
        <fullName evidence="2">AAA family ATPase</fullName>
    </submittedName>
</protein>
<reference evidence="2" key="1">
    <citation type="journal article" date="2018" name="Genome Biol.">
        <title>SKESA: strategic k-mer extension for scrupulous assemblies.</title>
        <authorList>
            <person name="Souvorov A."/>
            <person name="Agarwala R."/>
            <person name="Lipman D.J."/>
        </authorList>
    </citation>
    <scope>NUCLEOTIDE SEQUENCE</scope>
    <source>
        <strain evidence="2">OLC2673_Aeromonas</strain>
    </source>
</reference>
<sequence>MDISIKNFGTILEANVKIGGLTVIAGENDTGKSTVGKILFSLVKASARYEENLQEDKETKVLALAEKIYFSLRRKVNFNDNAELRDLFHPRRVYEQVRFFHDKAISDRVNALMRALHKGISSSIDHELIAIVTADLNEIKNIIFEQEDQKTAIYKAVRRAFYSEFRGDVFPKGPTNVEHTHVYIKDGESPLINIVWTKDGINRFDYYDDMGFEDATFVDTPSVIQFHNFTDVAKTLFDISGKGTGFTLPLHIKDLSEKIKASIYTYNLFDDYHHINQNLSNTYKGRLYYDKDSSEFLLDRGNYKVNACNVASGIKSLGIFDILVQSGHASPSSLLILDEPEINLHPKWQIEYARAICDLIEIGANIIVTTHSPYILEALKGFCDRKKLAHNFYLAQKVADRAILRDITGNISPAINMLSSPLFELNEELYNDF</sequence>
<dbReference type="InterPro" id="IPR027417">
    <property type="entry name" value="P-loop_NTPase"/>
</dbReference>
<accession>A0AAD3UA58</accession>
<dbReference type="Gene3D" id="3.40.50.300">
    <property type="entry name" value="P-loop containing nucleotide triphosphate hydrolases"/>
    <property type="match status" value="1"/>
</dbReference>
<evidence type="ECO:0000313" key="3">
    <source>
        <dbReference type="Proteomes" id="UP000859505"/>
    </source>
</evidence>
<evidence type="ECO:0000313" key="2">
    <source>
        <dbReference type="EMBL" id="HAT6343874.1"/>
    </source>
</evidence>
<dbReference type="InterPro" id="IPR051396">
    <property type="entry name" value="Bact_Antivir_Def_Nuclease"/>
</dbReference>
<dbReference type="PANTHER" id="PTHR43581">
    <property type="entry name" value="ATP/GTP PHOSPHATASE"/>
    <property type="match status" value="1"/>
</dbReference>
<dbReference type="GO" id="GO:0005524">
    <property type="term" value="F:ATP binding"/>
    <property type="evidence" value="ECO:0007669"/>
    <property type="project" value="InterPro"/>
</dbReference>
<dbReference type="AlphaFoldDB" id="A0AAD3UA58"/>
<dbReference type="PANTHER" id="PTHR43581:SF2">
    <property type="entry name" value="EXCINUCLEASE ATPASE SUBUNIT"/>
    <property type="match status" value="1"/>
</dbReference>
<comment type="caution">
    <text evidence="2">The sequence shown here is derived from an EMBL/GenBank/DDBJ whole genome shotgun (WGS) entry which is preliminary data.</text>
</comment>
<dbReference type="EMBL" id="DACTUL010000009">
    <property type="protein sequence ID" value="HAT6343874.1"/>
    <property type="molecule type" value="Genomic_DNA"/>
</dbReference>